<protein>
    <submittedName>
        <fullName evidence="1">Uncharacterized protein</fullName>
    </submittedName>
</protein>
<sequence>MEHFPETALAKFTDLQSTMELRGWNERDEEVALLRELKEQDKQIQAMFLKLDDTRFYFDGVIDAKLKDMIRYIYRATKPANMPTDDRKTFVQNVKVLNDNVTTKRKAVENAMADTLTRFSCNRGGRRSLD</sequence>
<accession>A0AAJ0I5H1</accession>
<dbReference type="AlphaFoldDB" id="A0AAJ0I5H1"/>
<keyword evidence="2" id="KW-1185">Reference proteome</keyword>
<name>A0AAJ0I5H1_9PEZI</name>
<dbReference type="EMBL" id="JAULSX010000005">
    <property type="protein sequence ID" value="KAK3490331.1"/>
    <property type="molecule type" value="Genomic_DNA"/>
</dbReference>
<reference evidence="1 2" key="1">
    <citation type="journal article" date="2023" name="Mol. Phylogenet. Evol.">
        <title>Genome-scale phylogeny and comparative genomics of the fungal order Sordariales.</title>
        <authorList>
            <person name="Hensen N."/>
            <person name="Bonometti L."/>
            <person name="Westerberg I."/>
            <person name="Brannstrom I.O."/>
            <person name="Guillou S."/>
            <person name="Cros-Aarteil S."/>
            <person name="Calhoun S."/>
            <person name="Haridas S."/>
            <person name="Kuo A."/>
            <person name="Mondo S."/>
            <person name="Pangilinan J."/>
            <person name="Riley R."/>
            <person name="LaButti K."/>
            <person name="Andreopoulos B."/>
            <person name="Lipzen A."/>
            <person name="Chen C."/>
            <person name="Yan M."/>
            <person name="Daum C."/>
            <person name="Ng V."/>
            <person name="Clum A."/>
            <person name="Steindorff A."/>
            <person name="Ohm R.A."/>
            <person name="Martin F."/>
            <person name="Silar P."/>
            <person name="Natvig D.O."/>
            <person name="Lalanne C."/>
            <person name="Gautier V."/>
            <person name="Ament-Velasquez S.L."/>
            <person name="Kruys A."/>
            <person name="Hutchinson M.I."/>
            <person name="Powell A.J."/>
            <person name="Barry K."/>
            <person name="Miller A.N."/>
            <person name="Grigoriev I.V."/>
            <person name="Debuchy R."/>
            <person name="Gladieux P."/>
            <person name="Hiltunen Thoren M."/>
            <person name="Johannesson H."/>
        </authorList>
    </citation>
    <scope>NUCLEOTIDE SEQUENCE [LARGE SCALE GENOMIC DNA]</scope>
    <source>
        <strain evidence="1 2">FGSC 10403</strain>
    </source>
</reference>
<organism evidence="1 2">
    <name type="scientific">Neurospora hispaniola</name>
    <dbReference type="NCBI Taxonomy" id="588809"/>
    <lineage>
        <taxon>Eukaryota</taxon>
        <taxon>Fungi</taxon>
        <taxon>Dikarya</taxon>
        <taxon>Ascomycota</taxon>
        <taxon>Pezizomycotina</taxon>
        <taxon>Sordariomycetes</taxon>
        <taxon>Sordariomycetidae</taxon>
        <taxon>Sordariales</taxon>
        <taxon>Sordariaceae</taxon>
        <taxon>Neurospora</taxon>
    </lineage>
</organism>
<dbReference type="GeneID" id="87877815"/>
<dbReference type="Proteomes" id="UP001285908">
    <property type="component" value="Unassembled WGS sequence"/>
</dbReference>
<comment type="caution">
    <text evidence="1">The sequence shown here is derived from an EMBL/GenBank/DDBJ whole genome shotgun (WGS) entry which is preliminary data.</text>
</comment>
<dbReference type="RefSeq" id="XP_062691514.1">
    <property type="nucleotide sequence ID" value="XM_062840193.1"/>
</dbReference>
<gene>
    <name evidence="1" type="ORF">B0T23DRAFT_429435</name>
</gene>
<proteinExistence type="predicted"/>
<evidence type="ECO:0000313" key="2">
    <source>
        <dbReference type="Proteomes" id="UP001285908"/>
    </source>
</evidence>
<evidence type="ECO:0000313" key="1">
    <source>
        <dbReference type="EMBL" id="KAK3490331.1"/>
    </source>
</evidence>